<comment type="similarity">
    <text evidence="2">Belongs to the multi antimicrobial extrusion (MATE) (TC 2.A.66.1) family.</text>
</comment>
<feature type="transmembrane region" description="Helical" evidence="6">
    <location>
        <begin position="132"/>
        <end position="152"/>
    </location>
</feature>
<feature type="transmembrane region" description="Helical" evidence="6">
    <location>
        <begin position="410"/>
        <end position="433"/>
    </location>
</feature>
<dbReference type="PANTHER" id="PTHR43298">
    <property type="entry name" value="MULTIDRUG RESISTANCE PROTEIN NORM-RELATED"/>
    <property type="match status" value="1"/>
</dbReference>
<keyword evidence="6" id="KW-0472">Membrane</keyword>
<dbReference type="PANTHER" id="PTHR43298:SF2">
    <property type="entry name" value="FMN_FAD EXPORTER YEEO-RELATED"/>
    <property type="match status" value="1"/>
</dbReference>
<evidence type="ECO:0000256" key="5">
    <source>
        <dbReference type="ARBA" id="ARBA00031636"/>
    </source>
</evidence>
<evidence type="ECO:0000313" key="7">
    <source>
        <dbReference type="EMBL" id="HIR04740.1"/>
    </source>
</evidence>
<dbReference type="GO" id="GO:0042910">
    <property type="term" value="F:xenobiotic transmembrane transporter activity"/>
    <property type="evidence" value="ECO:0007669"/>
    <property type="project" value="InterPro"/>
</dbReference>
<dbReference type="Pfam" id="PF01554">
    <property type="entry name" value="MatE"/>
    <property type="match status" value="2"/>
</dbReference>
<evidence type="ECO:0000256" key="4">
    <source>
        <dbReference type="ARBA" id="ARBA00022448"/>
    </source>
</evidence>
<dbReference type="GO" id="GO:0005886">
    <property type="term" value="C:plasma membrane"/>
    <property type="evidence" value="ECO:0007669"/>
    <property type="project" value="TreeGrafter"/>
</dbReference>
<evidence type="ECO:0000256" key="6">
    <source>
        <dbReference type="SAM" id="Phobius"/>
    </source>
</evidence>
<evidence type="ECO:0000256" key="3">
    <source>
        <dbReference type="ARBA" id="ARBA00020268"/>
    </source>
</evidence>
<evidence type="ECO:0000256" key="1">
    <source>
        <dbReference type="ARBA" id="ARBA00003408"/>
    </source>
</evidence>
<comment type="function">
    <text evidence="1">Multidrug efflux pump.</text>
</comment>
<evidence type="ECO:0000256" key="2">
    <source>
        <dbReference type="ARBA" id="ARBA00010199"/>
    </source>
</evidence>
<dbReference type="InterPro" id="IPR002528">
    <property type="entry name" value="MATE_fam"/>
</dbReference>
<dbReference type="GO" id="GO:0015297">
    <property type="term" value="F:antiporter activity"/>
    <property type="evidence" value="ECO:0007669"/>
    <property type="project" value="InterPro"/>
</dbReference>
<gene>
    <name evidence="7" type="ORF">IAB28_02065</name>
</gene>
<feature type="transmembrane region" description="Helical" evidence="6">
    <location>
        <begin position="94"/>
        <end position="112"/>
    </location>
</feature>
<feature type="transmembrane region" description="Helical" evidence="6">
    <location>
        <begin position="384"/>
        <end position="404"/>
    </location>
</feature>
<dbReference type="Proteomes" id="UP000824250">
    <property type="component" value="Unassembled WGS sequence"/>
</dbReference>
<reference evidence="7" key="2">
    <citation type="journal article" date="2021" name="PeerJ">
        <title>Extensive microbial diversity within the chicken gut microbiome revealed by metagenomics and culture.</title>
        <authorList>
            <person name="Gilroy R."/>
            <person name="Ravi A."/>
            <person name="Getino M."/>
            <person name="Pursley I."/>
            <person name="Horton D.L."/>
            <person name="Alikhan N.F."/>
            <person name="Baker D."/>
            <person name="Gharbi K."/>
            <person name="Hall N."/>
            <person name="Watson M."/>
            <person name="Adriaenssens E.M."/>
            <person name="Foster-Nyarko E."/>
            <person name="Jarju S."/>
            <person name="Secka A."/>
            <person name="Antonio M."/>
            <person name="Oren A."/>
            <person name="Chaudhuri R.R."/>
            <person name="La Ragione R."/>
            <person name="Hildebrand F."/>
            <person name="Pallen M.J."/>
        </authorList>
    </citation>
    <scope>NUCLEOTIDE SEQUENCE</scope>
    <source>
        <strain evidence="7">CHK180-2868</strain>
    </source>
</reference>
<keyword evidence="6" id="KW-1133">Transmembrane helix</keyword>
<evidence type="ECO:0000313" key="8">
    <source>
        <dbReference type="Proteomes" id="UP000824250"/>
    </source>
</evidence>
<feature type="transmembrane region" description="Helical" evidence="6">
    <location>
        <begin position="190"/>
        <end position="211"/>
    </location>
</feature>
<feature type="transmembrane region" description="Helical" evidence="6">
    <location>
        <begin position="320"/>
        <end position="341"/>
    </location>
</feature>
<proteinExistence type="inferred from homology"/>
<sequence length="444" mass="48098">MVRFTEKLSERELARFLFPLMLSSIFQQLYAPVGAAAAGRFLNQEAVAVIGACSAWDLILDALFISMTTGFAISINRAAGMGKEKRLRETVQGAVLLSAIMAAGSFLLALFPDPFMELANIPLQMRDNSREYLRFLLLGGGFQGLQNLLICLIQGSGESRFPAIVTVGAVIAQTGLSLVMLGQLHMGVEGVSLAVLLSQAGSVMLLSAYYLKGRWGIPLLIPFKGGNPSIWKGLVASGTAKVLMTFLANAGAFVLQREINQFPVDTIAGYTYANSLMNLFTQPLSAYAIAANIMSAQNVGRGDWSMADACNRRMMLHSMVWCALYAGAAPAAVPVLLRLIAGDGASAQLLEAGMIWLLVVPFSYPFLVCLMICRNALQGMGRYLSLILLGFLEMAVKCVTAWVLIPVMGYRAVCMSTFFIWAIPGLTGLWLYLRRMKEAKRGAE</sequence>
<organism evidence="7 8">
    <name type="scientific">Candidatus Copromonas faecavium</name>
    <name type="common">nom. illeg.</name>
    <dbReference type="NCBI Taxonomy" id="2840740"/>
    <lineage>
        <taxon>Bacteria</taxon>
        <taxon>Bacillati</taxon>
        <taxon>Bacillota</taxon>
        <taxon>Clostridia</taxon>
        <taxon>Lachnospirales</taxon>
        <taxon>Lachnospiraceae</taxon>
        <taxon>Candidatus Copromonas (nom. illeg.)</taxon>
    </lineage>
</organism>
<feature type="transmembrane region" description="Helical" evidence="6">
    <location>
        <begin position="353"/>
        <end position="372"/>
    </location>
</feature>
<accession>A0A9D1D4E5</accession>
<protein>
    <recommendedName>
        <fullName evidence="3">Probable multidrug resistance protein NorM</fullName>
    </recommendedName>
    <alternativeName>
        <fullName evidence="5">Multidrug-efflux transporter</fullName>
    </alternativeName>
</protein>
<feature type="transmembrane region" description="Helical" evidence="6">
    <location>
        <begin position="47"/>
        <end position="73"/>
    </location>
</feature>
<keyword evidence="4" id="KW-0813">Transport</keyword>
<feature type="transmembrane region" description="Helical" evidence="6">
    <location>
        <begin position="164"/>
        <end position="184"/>
    </location>
</feature>
<comment type="caution">
    <text evidence="7">The sequence shown here is derived from an EMBL/GenBank/DDBJ whole genome shotgun (WGS) entry which is preliminary data.</text>
</comment>
<name>A0A9D1D4E5_9FIRM</name>
<dbReference type="InterPro" id="IPR050222">
    <property type="entry name" value="MATE_MdtK"/>
</dbReference>
<keyword evidence="6" id="KW-0812">Transmembrane</keyword>
<dbReference type="AlphaFoldDB" id="A0A9D1D4E5"/>
<dbReference type="EMBL" id="DVGC01000008">
    <property type="protein sequence ID" value="HIR04740.1"/>
    <property type="molecule type" value="Genomic_DNA"/>
</dbReference>
<reference evidence="7" key="1">
    <citation type="submission" date="2020-10" db="EMBL/GenBank/DDBJ databases">
        <authorList>
            <person name="Gilroy R."/>
        </authorList>
    </citation>
    <scope>NUCLEOTIDE SEQUENCE</scope>
    <source>
        <strain evidence="7">CHK180-2868</strain>
    </source>
</reference>